<feature type="non-terminal residue" evidence="7">
    <location>
        <position position="1"/>
    </location>
</feature>
<dbReference type="SMART" id="SM00020">
    <property type="entry name" value="Tryp_SPc"/>
    <property type="match status" value="1"/>
</dbReference>
<evidence type="ECO:0000313" key="8">
    <source>
        <dbReference type="Proteomes" id="UP000053760"/>
    </source>
</evidence>
<dbReference type="STRING" id="55661.A0A091G7W2"/>
<dbReference type="FunFam" id="2.40.10.10:FF:000002">
    <property type="entry name" value="Transmembrane protease serine"/>
    <property type="match status" value="1"/>
</dbReference>
<gene>
    <name evidence="7" type="ORF">N303_15399</name>
</gene>
<feature type="domain" description="Peptidase S1" evidence="6">
    <location>
        <begin position="1"/>
        <end position="144"/>
    </location>
</feature>
<dbReference type="Pfam" id="PF00089">
    <property type="entry name" value="Trypsin"/>
    <property type="match status" value="1"/>
</dbReference>
<keyword evidence="8" id="KW-1185">Reference proteome</keyword>
<evidence type="ECO:0000256" key="2">
    <source>
        <dbReference type="ARBA" id="ARBA00012050"/>
    </source>
</evidence>
<dbReference type="CDD" id="cd00190">
    <property type="entry name" value="Tryp_SPc"/>
    <property type="match status" value="1"/>
</dbReference>
<protein>
    <recommendedName>
        <fullName evidence="3">Acrosin</fullName>
        <ecNumber evidence="2">3.4.21.10</ecNumber>
    </recommendedName>
</protein>
<dbReference type="InterPro" id="IPR009003">
    <property type="entry name" value="Peptidase_S1_PA"/>
</dbReference>
<dbReference type="InterPro" id="IPR033116">
    <property type="entry name" value="TRYPSIN_SER"/>
</dbReference>
<dbReference type="InterPro" id="IPR001254">
    <property type="entry name" value="Trypsin_dom"/>
</dbReference>
<comment type="similarity">
    <text evidence="5">Belongs to the peptidase S1 family. CLIP subfamily.</text>
</comment>
<evidence type="ECO:0000259" key="6">
    <source>
        <dbReference type="PROSITE" id="PS50240"/>
    </source>
</evidence>
<dbReference type="PROSITE" id="PS50240">
    <property type="entry name" value="TRYPSIN_DOM"/>
    <property type="match status" value="1"/>
</dbReference>
<evidence type="ECO:0000256" key="1">
    <source>
        <dbReference type="ARBA" id="ARBA00001656"/>
    </source>
</evidence>
<comment type="catalytic activity">
    <reaction evidence="1">
        <text>Preferential cleavage: Arg-|-Xaa, Lys-|-Xaa.</text>
        <dbReference type="EC" id="3.4.21.10"/>
    </reaction>
</comment>
<dbReference type="PROSITE" id="PS00135">
    <property type="entry name" value="TRYPSIN_SER"/>
    <property type="match status" value="1"/>
</dbReference>
<accession>A0A091G7W2</accession>
<proteinExistence type="inferred from homology"/>
<dbReference type="GO" id="GO:0006508">
    <property type="term" value="P:proteolysis"/>
    <property type="evidence" value="ECO:0007669"/>
    <property type="project" value="InterPro"/>
</dbReference>
<evidence type="ECO:0000256" key="3">
    <source>
        <dbReference type="ARBA" id="ARBA00017161"/>
    </source>
</evidence>
<reference evidence="7 8" key="1">
    <citation type="submission" date="2014-04" db="EMBL/GenBank/DDBJ databases">
        <title>Genome evolution of avian class.</title>
        <authorList>
            <person name="Zhang G."/>
            <person name="Li C."/>
        </authorList>
    </citation>
    <scope>NUCLEOTIDE SEQUENCE [LARGE SCALE GENOMIC DNA]</scope>
    <source>
        <strain evidence="7">BGI_N303</strain>
    </source>
</reference>
<dbReference type="GO" id="GO:0004252">
    <property type="term" value="F:serine-type endopeptidase activity"/>
    <property type="evidence" value="ECO:0007669"/>
    <property type="project" value="InterPro"/>
</dbReference>
<dbReference type="EC" id="3.4.21.10" evidence="2"/>
<evidence type="ECO:0000256" key="5">
    <source>
        <dbReference type="ARBA" id="ARBA00024195"/>
    </source>
</evidence>
<dbReference type="PANTHER" id="PTHR24252">
    <property type="entry name" value="ACROSIN-RELATED"/>
    <property type="match status" value="1"/>
</dbReference>
<dbReference type="EMBL" id="KL447871">
    <property type="protein sequence ID" value="KFO78043.1"/>
    <property type="molecule type" value="Genomic_DNA"/>
</dbReference>
<evidence type="ECO:0000313" key="7">
    <source>
        <dbReference type="EMBL" id="KFO78043.1"/>
    </source>
</evidence>
<dbReference type="GO" id="GO:0007340">
    <property type="term" value="P:acrosome reaction"/>
    <property type="evidence" value="ECO:0007669"/>
    <property type="project" value="TreeGrafter"/>
</dbReference>
<organism evidence="7 8">
    <name type="scientific">Cuculus canorus</name>
    <name type="common">Common cuckoo</name>
    <dbReference type="NCBI Taxonomy" id="55661"/>
    <lineage>
        <taxon>Eukaryota</taxon>
        <taxon>Metazoa</taxon>
        <taxon>Chordata</taxon>
        <taxon>Craniata</taxon>
        <taxon>Vertebrata</taxon>
        <taxon>Euteleostomi</taxon>
        <taxon>Archelosauria</taxon>
        <taxon>Archosauria</taxon>
        <taxon>Dinosauria</taxon>
        <taxon>Saurischia</taxon>
        <taxon>Theropoda</taxon>
        <taxon>Coelurosauria</taxon>
        <taxon>Aves</taxon>
        <taxon>Neognathae</taxon>
        <taxon>Neoaves</taxon>
        <taxon>Otidimorphae</taxon>
        <taxon>Cuculiformes</taxon>
        <taxon>Cuculidae</taxon>
        <taxon>Cuculus</taxon>
    </lineage>
</organism>
<dbReference type="Gene3D" id="2.40.10.10">
    <property type="entry name" value="Trypsin-like serine proteases"/>
    <property type="match status" value="2"/>
</dbReference>
<feature type="non-terminal residue" evidence="7">
    <location>
        <position position="144"/>
    </location>
</feature>
<evidence type="ECO:0000256" key="4">
    <source>
        <dbReference type="ARBA" id="ARBA00023157"/>
    </source>
</evidence>
<dbReference type="PANTHER" id="PTHR24252:SF8">
    <property type="entry name" value="ACROSIN"/>
    <property type="match status" value="1"/>
</dbReference>
<dbReference type="Proteomes" id="UP000053760">
    <property type="component" value="Unassembled WGS sequence"/>
</dbReference>
<dbReference type="InterPro" id="IPR043504">
    <property type="entry name" value="Peptidase_S1_PA_chymotrypsin"/>
</dbReference>
<dbReference type="SUPFAM" id="SSF50494">
    <property type="entry name" value="Trypsin-like serine proteases"/>
    <property type="match status" value="1"/>
</dbReference>
<sequence length="144" mass="15316">DVALVELDHPVRCGPYVQRACLPDPSLPLSATANCYVSGWGTTSAKAAASPLVLQDFQVHLIDSHTCNGSGWHRGGVHPHNICAGYPRGGGGDTCQGDSGGPLVCHDGRSDRFWLVGVSSWGRGCARAHRPGVYTSTQSFHHWI</sequence>
<keyword evidence="4" id="KW-1015">Disulfide bond</keyword>
<dbReference type="AlphaFoldDB" id="A0A091G7W2"/>
<name>A0A091G7W2_CUCCA</name>